<dbReference type="Gene3D" id="2.120.10.30">
    <property type="entry name" value="TolB, C-terminal domain"/>
    <property type="match status" value="1"/>
</dbReference>
<gene>
    <name evidence="1" type="ORF">LKD45_08885</name>
</gene>
<dbReference type="AlphaFoldDB" id="A0AAE3AYE9"/>
<comment type="caution">
    <text evidence="1">The sequence shown here is derived from an EMBL/GenBank/DDBJ whole genome shotgun (WGS) entry which is preliminary data.</text>
</comment>
<evidence type="ECO:0008006" key="3">
    <source>
        <dbReference type="Google" id="ProtNLM"/>
    </source>
</evidence>
<reference evidence="1 2" key="1">
    <citation type="submission" date="2021-10" db="EMBL/GenBank/DDBJ databases">
        <title>Anaerobic single-cell dispensing facilitates the cultivation of human gut bacteria.</title>
        <authorList>
            <person name="Afrizal A."/>
        </authorList>
    </citation>
    <scope>NUCLEOTIDE SEQUENCE [LARGE SCALE GENOMIC DNA]</scope>
    <source>
        <strain evidence="1 2">CLA-AA-H244</strain>
    </source>
</reference>
<accession>A0AAE3AYE9</accession>
<dbReference type="SUPFAM" id="SSF50969">
    <property type="entry name" value="YVTN repeat-like/Quinoprotein amine dehydrogenase"/>
    <property type="match status" value="1"/>
</dbReference>
<sequence length="337" mass="38379">MKRRNLSHLKLTIFLILLAVLIFAAAALILKTVKNASTQVLAWSEAVEAVSSEPVKNVQPSLSVPTQITKIGDDYFLVDCYHNQILTSKTPDAPLTDWYIMTDQINRGHTIAGDGTVYLADDTENNRVLIFEKQDGQFCLTQLFNEIGTRPHYVVYDETEKRFYVLSSMTGQLYVFYRPDPDSPSVALEKILSVPELDQIYVRSFTIDGDDLYFVSGNQSILRTRKRDLKILERFPVPAEISGMIQLTHIQDWFYITVSTDLTGNQDYATILRVQDLNDLSSGSWEDIYDNFVGGGTPYYISSFDGHYYLTEHRIPGHSVWQFDVIDNALTDIRALF</sequence>
<dbReference type="RefSeq" id="WP_308728308.1">
    <property type="nucleotide sequence ID" value="NZ_JAJEQF010000020.1"/>
</dbReference>
<dbReference type="InterPro" id="IPR011044">
    <property type="entry name" value="Quino_amine_DH_bsu"/>
</dbReference>
<organism evidence="1 2">
    <name type="scientific">Gallintestinimicrobium propionicum</name>
    <dbReference type="NCBI Taxonomy" id="2981770"/>
    <lineage>
        <taxon>Bacteria</taxon>
        <taxon>Bacillati</taxon>
        <taxon>Bacillota</taxon>
        <taxon>Clostridia</taxon>
        <taxon>Lachnospirales</taxon>
        <taxon>Lachnospiraceae</taxon>
        <taxon>Gallintestinimicrobium</taxon>
    </lineage>
</organism>
<keyword evidence="2" id="KW-1185">Reference proteome</keyword>
<protein>
    <recommendedName>
        <fullName evidence="3">6-bladed beta-propeller</fullName>
    </recommendedName>
</protein>
<evidence type="ECO:0000313" key="1">
    <source>
        <dbReference type="EMBL" id="MCC2167802.1"/>
    </source>
</evidence>
<name>A0AAE3AYE9_9FIRM</name>
<dbReference type="Proteomes" id="UP001199355">
    <property type="component" value="Unassembled WGS sequence"/>
</dbReference>
<proteinExistence type="predicted"/>
<dbReference type="EMBL" id="JAJEQF010000020">
    <property type="protein sequence ID" value="MCC2167802.1"/>
    <property type="molecule type" value="Genomic_DNA"/>
</dbReference>
<evidence type="ECO:0000313" key="2">
    <source>
        <dbReference type="Proteomes" id="UP001199355"/>
    </source>
</evidence>
<dbReference type="InterPro" id="IPR011042">
    <property type="entry name" value="6-blade_b-propeller_TolB-like"/>
</dbReference>